<keyword evidence="5" id="KW-1185">Reference proteome</keyword>
<dbReference type="Gene3D" id="2.60.40.3140">
    <property type="match status" value="1"/>
</dbReference>
<dbReference type="InterPro" id="IPR002931">
    <property type="entry name" value="Transglutaminase-like"/>
</dbReference>
<feature type="signal peptide" evidence="1">
    <location>
        <begin position="1"/>
        <end position="30"/>
    </location>
</feature>
<gene>
    <name evidence="4" type="ORF">FAZ97_24510</name>
</gene>
<accession>A0A7Z2GAI4</accession>
<dbReference type="Pfam" id="PF12969">
    <property type="entry name" value="DUF3857"/>
    <property type="match status" value="1"/>
</dbReference>
<sequence length="623" mass="66747">MKCHSRLILVQCIGAALSGLTLAHAASAPAADAPEFRVSQFERAVSVDDTGRATTRVTVSVVLSTDAALRRFSQYAVPYNADTQSLTIDEAQTEHPGGQRVSADLVSAVFDRPAPATVSAPLFSAAHLRIVAFPATSVGDTVHLRYTLQDRETMFPGKFAEVVDYPPTEAFDDVKETLDTPASMAVRVEAHGLQADGDTVNGTRHIRVYRYRTPPTGPVAAQGDAVAAIDAGPYFVATNFADYAEIGQAYEQGARPQAQVTPAIQSRADEITANVTNRRAQATLIYDWVSRNIRYLLAWVGTGPVVPHSAESVLRNGYGDCKDHVTLFIALLAAKGIHADSVLVNLGNSYRLPNTPAWALFNHAITWLPEFGVFADTTNGFAPFGILPFPVSDKPALDAATGEMLHTPPQNGTNSTSATDYAIAVHDNGDADLTGSITLGGQARIGPGRQLAQYSSGRIAYDLLRQSGLNGTLHVAATKRDAPGALRFDLKSTIDNMAIMPGPAALAVPTLPNYGSIRGFADYVLRQAGQPLDGPCSGTALHEHYRVTLPADATIIAIPPDVDTRSGDVSYTARYRRDGQTVEIDRVLVRNFRTNVCSAAMLQQLSPAARVISGDLKRQILYR</sequence>
<feature type="domain" description="Transglutaminase-like" evidence="2">
    <location>
        <begin position="266"/>
        <end position="347"/>
    </location>
</feature>
<proteinExistence type="predicted"/>
<evidence type="ECO:0000259" key="2">
    <source>
        <dbReference type="Pfam" id="PF01841"/>
    </source>
</evidence>
<dbReference type="EMBL" id="CP046911">
    <property type="protein sequence ID" value="QGZ58171.1"/>
    <property type="molecule type" value="Genomic_DNA"/>
</dbReference>
<reference evidence="4 5" key="1">
    <citation type="submission" date="2019-12" db="EMBL/GenBank/DDBJ databases">
        <title>Paraburkholderia acidiphila 7Q-K02 sp. nov and Paraburkholderia acidisoli DHF22 sp. nov., two strains isolated from forest soil.</title>
        <authorList>
            <person name="Gao Z."/>
            <person name="Qiu L."/>
        </authorList>
    </citation>
    <scope>NUCLEOTIDE SEQUENCE [LARGE SCALE GENOMIC DNA]</scope>
    <source>
        <strain evidence="4 5">7Q-K02</strain>
    </source>
</reference>
<dbReference type="InterPro" id="IPR024618">
    <property type="entry name" value="DUF3857"/>
</dbReference>
<dbReference type="KEGG" id="pacp:FAZ97_24510"/>
<organism evidence="4 5">
    <name type="scientific">Paraburkholderia acidiphila</name>
    <dbReference type="NCBI Taxonomy" id="2571747"/>
    <lineage>
        <taxon>Bacteria</taxon>
        <taxon>Pseudomonadati</taxon>
        <taxon>Pseudomonadota</taxon>
        <taxon>Betaproteobacteria</taxon>
        <taxon>Burkholderiales</taxon>
        <taxon>Burkholderiaceae</taxon>
        <taxon>Paraburkholderia</taxon>
    </lineage>
</organism>
<evidence type="ECO:0000313" key="5">
    <source>
        <dbReference type="Proteomes" id="UP000434209"/>
    </source>
</evidence>
<feature type="chain" id="PRO_5030771695" evidence="1">
    <location>
        <begin position="31"/>
        <end position="623"/>
    </location>
</feature>
<dbReference type="Gene3D" id="3.10.620.30">
    <property type="match status" value="1"/>
</dbReference>
<dbReference type="InterPro" id="IPR038765">
    <property type="entry name" value="Papain-like_cys_pep_sf"/>
</dbReference>
<name>A0A7Z2GAI4_9BURK</name>
<dbReference type="SUPFAM" id="SSF54001">
    <property type="entry name" value="Cysteine proteinases"/>
    <property type="match status" value="1"/>
</dbReference>
<dbReference type="OrthoDB" id="103430at2"/>
<keyword evidence="1" id="KW-0732">Signal</keyword>
<dbReference type="RefSeq" id="WP_158761108.1">
    <property type="nucleotide sequence ID" value="NZ_CP046911.1"/>
</dbReference>
<evidence type="ECO:0000313" key="4">
    <source>
        <dbReference type="EMBL" id="QGZ58171.1"/>
    </source>
</evidence>
<feature type="domain" description="DUF3857" evidence="3">
    <location>
        <begin position="50"/>
        <end position="210"/>
    </location>
</feature>
<evidence type="ECO:0000259" key="3">
    <source>
        <dbReference type="Pfam" id="PF12969"/>
    </source>
</evidence>
<dbReference type="Proteomes" id="UP000434209">
    <property type="component" value="Chromosome 3"/>
</dbReference>
<evidence type="ECO:0000256" key="1">
    <source>
        <dbReference type="SAM" id="SignalP"/>
    </source>
</evidence>
<dbReference type="Pfam" id="PF01841">
    <property type="entry name" value="Transglut_core"/>
    <property type="match status" value="1"/>
</dbReference>
<protein>
    <submittedName>
        <fullName evidence="4">DUF3857 domain-containing protein</fullName>
    </submittedName>
</protein>
<dbReference type="AlphaFoldDB" id="A0A7Z2GAI4"/>